<dbReference type="Gene3D" id="3.30.1490.70">
    <property type="match status" value="1"/>
</dbReference>
<proteinExistence type="inferred from homology"/>
<comment type="caution">
    <text evidence="7">The sequence shown here is derived from an EMBL/GenBank/DDBJ whole genome shotgun (WGS) entry which is preliminary data.</text>
</comment>
<evidence type="ECO:0000256" key="2">
    <source>
        <dbReference type="ARBA" id="ARBA00012727"/>
    </source>
</evidence>
<dbReference type="NCBIfam" id="TIGR02777">
    <property type="entry name" value="LigD_PE_dom"/>
    <property type="match status" value="1"/>
</dbReference>
<accession>A0ABS5SCV5</accession>
<sequence length="530" mass="60512">MGLKDYASKRKFEKTPEPKPAVLQGGHRLVFVVHKHAARALHYDLRLELEGVLKSWAVPKGPSRDPSQKRLAIMVEDHPLEYKDFEGVIPEGNYGAGSVIIWDRGFYRHPSDETGSEKRLLEGLRKGDMKFVLEGEKLQGEFALVRTGKDGKSWLLLKKQDRHANKEEVLKENRSVESHKTLEEMLETGAQKSFRQKKTDQIRHHEALESEALKDAPVTPMPHRIKPMLATLAREPFDHPDWIFEVKWDGYRAVAEIRDGDVELFSRNLISLNQKFFPIVESLRKFRFEAVLDGEIVVVDDRGYPDFQLLQNYQKSGNGHLLYYVFDLLHFQGHDLTNLPLIERKELLKNILPSTPNVRFNDHHGKEGILLFHVAREKGLEGIIAKHSQSVYQPGRRSRQWLKIKTKLTQEGVIAGFTEPRGGRMHFGTLVLGVFDGDELVYIGHAGGGFGEKDLQDIRAQLDLLARQECPFRVQPETNAPVTWVKPELVCEVALTGWTEDAVMRHPVFLRMREDKAPRDVTRDSGGQGA</sequence>
<evidence type="ECO:0000313" key="8">
    <source>
        <dbReference type="Proteomes" id="UP000756860"/>
    </source>
</evidence>
<evidence type="ECO:0000313" key="7">
    <source>
        <dbReference type="EMBL" id="MBT0652442.1"/>
    </source>
</evidence>
<dbReference type="RefSeq" id="WP_214174384.1">
    <property type="nucleotide sequence ID" value="NZ_JAHCVK010000001.1"/>
</dbReference>
<dbReference type="CDD" id="cd07971">
    <property type="entry name" value="OBF_DNA_ligase_LigD"/>
    <property type="match status" value="1"/>
</dbReference>
<dbReference type="GO" id="GO:0016874">
    <property type="term" value="F:ligase activity"/>
    <property type="evidence" value="ECO:0007669"/>
    <property type="project" value="UniProtKB-KW"/>
</dbReference>
<reference evidence="7 8" key="1">
    <citation type="submission" date="2021-05" db="EMBL/GenBank/DDBJ databases">
        <title>The draft genome of Geobacter luticola JCM 17780.</title>
        <authorList>
            <person name="Xu Z."/>
            <person name="Masuda Y."/>
            <person name="Itoh H."/>
            <person name="Senoo K."/>
        </authorList>
    </citation>
    <scope>NUCLEOTIDE SEQUENCE [LARGE SCALE GENOMIC DNA]</scope>
    <source>
        <strain evidence="7 8">JCM 17780</strain>
    </source>
</reference>
<feature type="region of interest" description="Disordered" evidence="5">
    <location>
        <begin position="1"/>
        <end position="20"/>
    </location>
</feature>
<dbReference type="PANTHER" id="PTHR45674">
    <property type="entry name" value="DNA LIGASE 1/3 FAMILY MEMBER"/>
    <property type="match status" value="1"/>
</dbReference>
<dbReference type="SUPFAM" id="SSF56091">
    <property type="entry name" value="DNA ligase/mRNA capping enzyme, catalytic domain"/>
    <property type="match status" value="1"/>
</dbReference>
<gene>
    <name evidence="7" type="primary">ligD</name>
    <name evidence="7" type="ORF">KI810_05195</name>
</gene>
<evidence type="ECO:0000256" key="4">
    <source>
        <dbReference type="ARBA" id="ARBA00034003"/>
    </source>
</evidence>
<dbReference type="PROSITE" id="PS00333">
    <property type="entry name" value="DNA_LIGASE_A2"/>
    <property type="match status" value="1"/>
</dbReference>
<feature type="domain" description="ATP-dependent DNA ligase family profile" evidence="6">
    <location>
        <begin position="314"/>
        <end position="453"/>
    </location>
</feature>
<dbReference type="InterPro" id="IPR016059">
    <property type="entry name" value="DNA_ligase_ATP-dep_CS"/>
</dbReference>
<dbReference type="InterPro" id="IPR050191">
    <property type="entry name" value="ATP-dep_DNA_ligase"/>
</dbReference>
<dbReference type="InterPro" id="IPR012309">
    <property type="entry name" value="DNA_ligase_ATP-dep_C"/>
</dbReference>
<dbReference type="Pfam" id="PF13298">
    <property type="entry name" value="LigD_N"/>
    <property type="match status" value="1"/>
</dbReference>
<evidence type="ECO:0000259" key="6">
    <source>
        <dbReference type="PROSITE" id="PS50160"/>
    </source>
</evidence>
<dbReference type="Proteomes" id="UP000756860">
    <property type="component" value="Unassembled WGS sequence"/>
</dbReference>
<dbReference type="PROSITE" id="PS50160">
    <property type="entry name" value="DNA_LIGASE_A3"/>
    <property type="match status" value="1"/>
</dbReference>
<comment type="catalytic activity">
    <reaction evidence="4">
        <text>ATP + (deoxyribonucleotide)n-3'-hydroxyl + 5'-phospho-(deoxyribonucleotide)m = (deoxyribonucleotide)n+m + AMP + diphosphate.</text>
        <dbReference type="EC" id="6.5.1.1"/>
    </reaction>
</comment>
<keyword evidence="8" id="KW-1185">Reference proteome</keyword>
<keyword evidence="3 7" id="KW-0436">Ligase</keyword>
<dbReference type="NCBIfam" id="TIGR02779">
    <property type="entry name" value="NHEJ_ligase_lig"/>
    <property type="match status" value="1"/>
</dbReference>
<dbReference type="Gene3D" id="3.30.470.30">
    <property type="entry name" value="DNA ligase/mRNA capping enzyme"/>
    <property type="match status" value="1"/>
</dbReference>
<dbReference type="InterPro" id="IPR014144">
    <property type="entry name" value="LigD_PE_domain"/>
</dbReference>
<dbReference type="SUPFAM" id="SSF50249">
    <property type="entry name" value="Nucleic acid-binding proteins"/>
    <property type="match status" value="1"/>
</dbReference>
<comment type="similarity">
    <text evidence="1">Belongs to the ATP-dependent DNA ligase family.</text>
</comment>
<dbReference type="Pfam" id="PF04679">
    <property type="entry name" value="DNA_ligase_A_C"/>
    <property type="match status" value="1"/>
</dbReference>
<dbReference type="InterPro" id="IPR012340">
    <property type="entry name" value="NA-bd_OB-fold"/>
</dbReference>
<evidence type="ECO:0000256" key="3">
    <source>
        <dbReference type="ARBA" id="ARBA00022598"/>
    </source>
</evidence>
<protein>
    <recommendedName>
        <fullName evidence="2">DNA ligase (ATP)</fullName>
        <ecNumber evidence="2">6.5.1.1</ecNumber>
    </recommendedName>
</protein>
<dbReference type="Pfam" id="PF01068">
    <property type="entry name" value="DNA_ligase_A_M"/>
    <property type="match status" value="1"/>
</dbReference>
<dbReference type="CDD" id="cd07906">
    <property type="entry name" value="Adenylation_DNA_ligase_LigD_LigC"/>
    <property type="match status" value="1"/>
</dbReference>
<name>A0ABS5SCV5_9BACT</name>
<evidence type="ECO:0000256" key="1">
    <source>
        <dbReference type="ARBA" id="ARBA00007572"/>
    </source>
</evidence>
<dbReference type="EMBL" id="JAHCVK010000001">
    <property type="protein sequence ID" value="MBT0652442.1"/>
    <property type="molecule type" value="Genomic_DNA"/>
</dbReference>
<dbReference type="PANTHER" id="PTHR45674:SF4">
    <property type="entry name" value="DNA LIGASE 1"/>
    <property type="match status" value="1"/>
</dbReference>
<dbReference type="Gene3D" id="2.40.50.140">
    <property type="entry name" value="Nucleic acid-binding proteins"/>
    <property type="match status" value="1"/>
</dbReference>
<feature type="compositionally biased region" description="Basic and acidic residues" evidence="5">
    <location>
        <begin position="1"/>
        <end position="17"/>
    </location>
</feature>
<organism evidence="7 8">
    <name type="scientific">Geomobilimonas luticola</name>
    <dbReference type="NCBI Taxonomy" id="1114878"/>
    <lineage>
        <taxon>Bacteria</taxon>
        <taxon>Pseudomonadati</taxon>
        <taxon>Thermodesulfobacteriota</taxon>
        <taxon>Desulfuromonadia</taxon>
        <taxon>Geobacterales</taxon>
        <taxon>Geobacteraceae</taxon>
        <taxon>Geomobilimonas</taxon>
    </lineage>
</organism>
<dbReference type="InterPro" id="IPR014146">
    <property type="entry name" value="LigD_ligase_dom"/>
</dbReference>
<evidence type="ECO:0000256" key="5">
    <source>
        <dbReference type="SAM" id="MobiDB-lite"/>
    </source>
</evidence>
<dbReference type="InterPro" id="IPR012310">
    <property type="entry name" value="DNA_ligase_ATP-dep_cent"/>
</dbReference>
<dbReference type="EC" id="6.5.1.1" evidence="2"/>